<evidence type="ECO:0000313" key="2">
    <source>
        <dbReference type="EMBL" id="KAK5606783.1"/>
    </source>
</evidence>
<feature type="region of interest" description="Disordered" evidence="1">
    <location>
        <begin position="9"/>
        <end position="87"/>
    </location>
</feature>
<protein>
    <submittedName>
        <fullName evidence="2">Uncharacterized protein</fullName>
    </submittedName>
</protein>
<dbReference type="AlphaFoldDB" id="A0AAV9RC89"/>
<sequence>LFFTARVFRSSPNPSCTPGPTGPLGGTQRIFPRGNGPNGGHRPFPGIAHKTQKLVGKDRDVKSWETKPTPPKGLGETFCQRKWKQRS</sequence>
<organism evidence="2 3">
    <name type="scientific">Crenichthys baileyi</name>
    <name type="common">White River springfish</name>
    <dbReference type="NCBI Taxonomy" id="28760"/>
    <lineage>
        <taxon>Eukaryota</taxon>
        <taxon>Metazoa</taxon>
        <taxon>Chordata</taxon>
        <taxon>Craniata</taxon>
        <taxon>Vertebrata</taxon>
        <taxon>Euteleostomi</taxon>
        <taxon>Actinopterygii</taxon>
        <taxon>Neopterygii</taxon>
        <taxon>Teleostei</taxon>
        <taxon>Neoteleostei</taxon>
        <taxon>Acanthomorphata</taxon>
        <taxon>Ovalentaria</taxon>
        <taxon>Atherinomorphae</taxon>
        <taxon>Cyprinodontiformes</taxon>
        <taxon>Goodeidae</taxon>
        <taxon>Crenichthys</taxon>
    </lineage>
</organism>
<feature type="compositionally biased region" description="Low complexity" evidence="1">
    <location>
        <begin position="31"/>
        <end position="46"/>
    </location>
</feature>
<reference evidence="2 3" key="1">
    <citation type="submission" date="2021-06" db="EMBL/GenBank/DDBJ databases">
        <authorList>
            <person name="Palmer J.M."/>
        </authorList>
    </citation>
    <scope>NUCLEOTIDE SEQUENCE [LARGE SCALE GENOMIC DNA]</scope>
    <source>
        <strain evidence="2 3">MEX-2019</strain>
        <tissue evidence="2">Muscle</tissue>
    </source>
</reference>
<feature type="compositionally biased region" description="Basic and acidic residues" evidence="1">
    <location>
        <begin position="55"/>
        <end position="65"/>
    </location>
</feature>
<dbReference type="EMBL" id="JAHHUM010002050">
    <property type="protein sequence ID" value="KAK5606783.1"/>
    <property type="molecule type" value="Genomic_DNA"/>
</dbReference>
<accession>A0AAV9RC89</accession>
<dbReference type="Proteomes" id="UP001311232">
    <property type="component" value="Unassembled WGS sequence"/>
</dbReference>
<evidence type="ECO:0000313" key="3">
    <source>
        <dbReference type="Proteomes" id="UP001311232"/>
    </source>
</evidence>
<feature type="non-terminal residue" evidence="2">
    <location>
        <position position="1"/>
    </location>
</feature>
<proteinExistence type="predicted"/>
<evidence type="ECO:0000256" key="1">
    <source>
        <dbReference type="SAM" id="MobiDB-lite"/>
    </source>
</evidence>
<keyword evidence="3" id="KW-1185">Reference proteome</keyword>
<comment type="caution">
    <text evidence="2">The sequence shown here is derived from an EMBL/GenBank/DDBJ whole genome shotgun (WGS) entry which is preliminary data.</text>
</comment>
<name>A0AAV9RC89_9TELE</name>
<gene>
    <name evidence="2" type="ORF">CRENBAI_015548</name>
</gene>